<organism evidence="1 2">
    <name type="scientific">Forsythia ovata</name>
    <dbReference type="NCBI Taxonomy" id="205694"/>
    <lineage>
        <taxon>Eukaryota</taxon>
        <taxon>Viridiplantae</taxon>
        <taxon>Streptophyta</taxon>
        <taxon>Embryophyta</taxon>
        <taxon>Tracheophyta</taxon>
        <taxon>Spermatophyta</taxon>
        <taxon>Magnoliopsida</taxon>
        <taxon>eudicotyledons</taxon>
        <taxon>Gunneridae</taxon>
        <taxon>Pentapetalae</taxon>
        <taxon>asterids</taxon>
        <taxon>lamiids</taxon>
        <taxon>Lamiales</taxon>
        <taxon>Oleaceae</taxon>
        <taxon>Forsythieae</taxon>
        <taxon>Forsythia</taxon>
    </lineage>
</organism>
<gene>
    <name evidence="1" type="ORF">Fot_56543</name>
</gene>
<reference evidence="2" key="1">
    <citation type="submission" date="2024-07" db="EMBL/GenBank/DDBJ databases">
        <title>Two chromosome-level genome assemblies of Korean endemic species Abeliophyllum distichum and Forsythia ovata (Oleaceae).</title>
        <authorList>
            <person name="Jang H."/>
        </authorList>
    </citation>
    <scope>NUCLEOTIDE SEQUENCE [LARGE SCALE GENOMIC DNA]</scope>
</reference>
<accession>A0ABD1P0D5</accession>
<name>A0ABD1P0D5_9LAMI</name>
<protein>
    <submittedName>
        <fullName evidence="1">Uncharacterized protein</fullName>
    </submittedName>
</protein>
<proteinExistence type="predicted"/>
<evidence type="ECO:0000313" key="1">
    <source>
        <dbReference type="EMBL" id="KAL2457132.1"/>
    </source>
</evidence>
<dbReference type="Proteomes" id="UP001604277">
    <property type="component" value="Unassembled WGS sequence"/>
</dbReference>
<keyword evidence="2" id="KW-1185">Reference proteome</keyword>
<dbReference type="EMBL" id="JBFOLJ010000045">
    <property type="protein sequence ID" value="KAL2457132.1"/>
    <property type="molecule type" value="Genomic_DNA"/>
</dbReference>
<dbReference type="AlphaFoldDB" id="A0ABD1P0D5"/>
<sequence length="119" mass="13974">MLKVRELVEENMRWFVGEGNMDVWWDDWSGEGRLADRFPNTIHDPMPVKALFDDADQWNATALQLWSDLVSKAYTKTCSIGWQTRQVWKLTNNANFSTAEAWELVRTKINRVAHLFNLE</sequence>
<comment type="caution">
    <text evidence="1">The sequence shown here is derived from an EMBL/GenBank/DDBJ whole genome shotgun (WGS) entry which is preliminary data.</text>
</comment>
<evidence type="ECO:0000313" key="2">
    <source>
        <dbReference type="Proteomes" id="UP001604277"/>
    </source>
</evidence>